<comment type="caution">
    <text evidence="2">The sequence shown here is derived from an EMBL/GenBank/DDBJ whole genome shotgun (WGS) entry which is preliminary data.</text>
</comment>
<organism evidence="2 3">
    <name type="scientific">Aeromonas caviae</name>
    <name type="common">Aeromonas punctata</name>
    <dbReference type="NCBI Taxonomy" id="648"/>
    <lineage>
        <taxon>Bacteria</taxon>
        <taxon>Pseudomonadati</taxon>
        <taxon>Pseudomonadota</taxon>
        <taxon>Gammaproteobacteria</taxon>
        <taxon>Aeromonadales</taxon>
        <taxon>Aeromonadaceae</taxon>
        <taxon>Aeromonas</taxon>
    </lineage>
</organism>
<feature type="region of interest" description="Disordered" evidence="1">
    <location>
        <begin position="77"/>
        <end position="164"/>
    </location>
</feature>
<name>A0AA37FV27_AERCA</name>
<gene>
    <name evidence="2" type="ORF">KAM351_19930</name>
</gene>
<dbReference type="EMBL" id="BPNN01000024">
    <property type="protein sequence ID" value="GJA63382.1"/>
    <property type="molecule type" value="Genomic_DNA"/>
</dbReference>
<evidence type="ECO:0000256" key="1">
    <source>
        <dbReference type="SAM" id="MobiDB-lite"/>
    </source>
</evidence>
<evidence type="ECO:0000313" key="2">
    <source>
        <dbReference type="EMBL" id="GJA63382.1"/>
    </source>
</evidence>
<protein>
    <submittedName>
        <fullName evidence="2">Uncharacterized protein</fullName>
    </submittedName>
</protein>
<feature type="compositionally biased region" description="Low complexity" evidence="1">
    <location>
        <begin position="152"/>
        <end position="161"/>
    </location>
</feature>
<dbReference type="AlphaFoldDB" id="A0AA37FV27"/>
<reference evidence="2" key="1">
    <citation type="submission" date="2021-07" db="EMBL/GenBank/DDBJ databases">
        <title>Draft genome sequence of carbapenem-resistant Aeromonas spp. in Japan.</title>
        <authorList>
            <person name="Maehana S."/>
            <person name="Suzuki M."/>
            <person name="Kitasato H."/>
        </authorList>
    </citation>
    <scope>NUCLEOTIDE SEQUENCE</scope>
    <source>
        <strain evidence="2">KAM351</strain>
    </source>
</reference>
<dbReference type="Proteomes" id="UP000886934">
    <property type="component" value="Unassembled WGS sequence"/>
</dbReference>
<evidence type="ECO:0000313" key="3">
    <source>
        <dbReference type="Proteomes" id="UP000886934"/>
    </source>
</evidence>
<dbReference type="RefSeq" id="WP_059119358.1">
    <property type="nucleotide sequence ID" value="NZ_AP024941.1"/>
</dbReference>
<feature type="compositionally biased region" description="Polar residues" evidence="1">
    <location>
        <begin position="82"/>
        <end position="96"/>
    </location>
</feature>
<proteinExistence type="predicted"/>
<sequence length="713" mass="79523">MTDDAVARIVTAIAKYEAQKIGLPANQKSIAFFSSLVDRAKILPMCQFLRDSPSRNPDQVVARFVAFFDDSSWLIEEEDSDPQPSLTTQGEPSEQSPRLAPVLPSPAPAPVPSAQIGDNPLPPQPEPELEPELEVEPARVPPLTPAGKSEPELPSSASESATRVFDMSEQRGPLPVTLDNHTQLVIGTGIFRTLNRNLINNPALRPVLDSKIVYEVDPRFMNGYKAMTLAGPVLDTDLDIKTYLCLVKLLGSMTDAQYERAAASYIEVTPEQFYSPLAEFLSPAEFGNYISDFMRTDKILHSMKRLHAFQMTLFRQPEDAEVHSGKESKDSSRMKGSVMIVGLVSVISLDGDGIIRITPNLPMREMYRAASRLIAVNRSTIIGFEHPISRIFSLWLTTIGNGQFKQDWVYINKKLSVRGILEGIHPLTEAGYYKKRHVKMLEVALVELVGCGVLECAYRRHTDTQFTPITPENCKLFILDGLKVEIELTRHRISHKHSPHNGQSEDAGVHSAQLPKGLQEETSDELSDVSAVTLSNEITHILKSVDFGRARYLTMPDIVELYRADLVKVAVRTKLLRELDTALCRKTMKSVLGYRRERLANLFNIALDGPDKAVMAGVCAEFWGTMTTSNDNRLYNLLSAMPRESQIKDPDQWAITYATQIRDFLALMVTEEGEVMLKGIRAAMLNARLINLLTKASMTKEAKLVKYRAEAAK</sequence>
<accession>A0AA37FV27</accession>